<dbReference type="InterPro" id="IPR001185">
    <property type="entry name" value="MS_channel"/>
</dbReference>
<dbReference type="InterPro" id="IPR036019">
    <property type="entry name" value="MscL_channel"/>
</dbReference>
<dbReference type="NCBIfam" id="TIGR00220">
    <property type="entry name" value="mscL"/>
    <property type="match status" value="1"/>
</dbReference>
<keyword evidence="3" id="KW-1003">Cell membrane</keyword>
<keyword evidence="5 9" id="KW-1133">Transmembrane helix</keyword>
<feature type="non-terminal residue" evidence="10">
    <location>
        <position position="1"/>
    </location>
</feature>
<evidence type="ECO:0000256" key="9">
    <source>
        <dbReference type="SAM" id="Phobius"/>
    </source>
</evidence>
<keyword evidence="7 9" id="KW-0472">Membrane</keyword>
<dbReference type="PANTHER" id="PTHR30266:SF2">
    <property type="entry name" value="LARGE-CONDUCTANCE MECHANOSENSITIVE CHANNEL"/>
    <property type="match status" value="1"/>
</dbReference>
<keyword evidence="2" id="KW-0813">Transport</keyword>
<evidence type="ECO:0000313" key="11">
    <source>
        <dbReference type="Proteomes" id="UP000230852"/>
    </source>
</evidence>
<accession>A0A2H0U0U0</accession>
<evidence type="ECO:0000313" key="10">
    <source>
        <dbReference type="EMBL" id="PIR78432.1"/>
    </source>
</evidence>
<reference evidence="11" key="1">
    <citation type="submission" date="2017-09" db="EMBL/GenBank/DDBJ databases">
        <title>Depth-based differentiation of microbial function through sediment-hosted aquifers and enrichment of novel symbionts in the deep terrestrial subsurface.</title>
        <authorList>
            <person name="Probst A.J."/>
            <person name="Ladd B."/>
            <person name="Jarett J.K."/>
            <person name="Geller-Mcgrath D.E."/>
            <person name="Sieber C.M.K."/>
            <person name="Emerson J.B."/>
            <person name="Anantharaman K."/>
            <person name="Thomas B.C."/>
            <person name="Malmstrom R."/>
            <person name="Stieglmeier M."/>
            <person name="Klingl A."/>
            <person name="Woyke T."/>
            <person name="Ryan C.M."/>
            <person name="Banfield J.F."/>
        </authorList>
    </citation>
    <scope>NUCLEOTIDE SEQUENCE [LARGE SCALE GENOMIC DNA]</scope>
</reference>
<evidence type="ECO:0000256" key="5">
    <source>
        <dbReference type="ARBA" id="ARBA00022989"/>
    </source>
</evidence>
<evidence type="ECO:0000256" key="1">
    <source>
        <dbReference type="ARBA" id="ARBA00004141"/>
    </source>
</evidence>
<evidence type="ECO:0000256" key="4">
    <source>
        <dbReference type="ARBA" id="ARBA00022692"/>
    </source>
</evidence>
<dbReference type="Proteomes" id="UP000230852">
    <property type="component" value="Unassembled WGS sequence"/>
</dbReference>
<keyword evidence="4 9" id="KW-0812">Transmembrane</keyword>
<evidence type="ECO:0000256" key="8">
    <source>
        <dbReference type="ARBA" id="ARBA00023303"/>
    </source>
</evidence>
<dbReference type="PANTHER" id="PTHR30266">
    <property type="entry name" value="MECHANOSENSITIVE CHANNEL MSCL"/>
    <property type="match status" value="1"/>
</dbReference>
<protein>
    <submittedName>
        <fullName evidence="10">Large conductance mechanosensitive channel protein MscL</fullName>
    </submittedName>
</protein>
<comment type="caution">
    <text evidence="10">The sequence shown here is derived from an EMBL/GenBank/DDBJ whole genome shotgun (WGS) entry which is preliminary data.</text>
</comment>
<evidence type="ECO:0000256" key="3">
    <source>
        <dbReference type="ARBA" id="ARBA00022475"/>
    </source>
</evidence>
<dbReference type="InterPro" id="IPR037673">
    <property type="entry name" value="MSC/AndL"/>
</dbReference>
<dbReference type="Pfam" id="PF01741">
    <property type="entry name" value="MscL"/>
    <property type="match status" value="1"/>
</dbReference>
<dbReference type="EMBL" id="PFBU01000030">
    <property type="protein sequence ID" value="PIR78432.1"/>
    <property type="molecule type" value="Genomic_DNA"/>
</dbReference>
<gene>
    <name evidence="10" type="primary">mscL</name>
    <name evidence="10" type="ORF">COU28_01600</name>
</gene>
<evidence type="ECO:0000256" key="6">
    <source>
        <dbReference type="ARBA" id="ARBA00023065"/>
    </source>
</evidence>
<dbReference type="AlphaFoldDB" id="A0A2H0U0U0"/>
<evidence type="ECO:0000256" key="2">
    <source>
        <dbReference type="ARBA" id="ARBA00022448"/>
    </source>
</evidence>
<comment type="subcellular location">
    <subcellularLocation>
        <location evidence="1">Membrane</location>
        <topology evidence="1">Multi-pass membrane protein</topology>
    </subcellularLocation>
</comment>
<dbReference type="Gene3D" id="1.10.1200.120">
    <property type="entry name" value="Large-conductance mechanosensitive channel, MscL, domain 1"/>
    <property type="match status" value="1"/>
</dbReference>
<keyword evidence="6" id="KW-0406">Ion transport</keyword>
<feature type="transmembrane region" description="Helical" evidence="9">
    <location>
        <begin position="37"/>
        <end position="58"/>
    </location>
</feature>
<dbReference type="GO" id="GO:0008381">
    <property type="term" value="F:mechanosensitive monoatomic ion channel activity"/>
    <property type="evidence" value="ECO:0007669"/>
    <property type="project" value="InterPro"/>
</dbReference>
<name>A0A2H0U0U0_9BACT</name>
<proteinExistence type="predicted"/>
<sequence length="92" mass="10582">DIIMPPVGLITGGVDFSQLVIVLKKATETTEAITLNYGIFINTVIDFLIVSFSIFFVIRQINKFKKKEEEKPKETPEEIKLLREIRDELKKV</sequence>
<dbReference type="SUPFAM" id="SSF81330">
    <property type="entry name" value="Gated mechanosensitive channel"/>
    <property type="match status" value="1"/>
</dbReference>
<dbReference type="GO" id="GO:0016020">
    <property type="term" value="C:membrane"/>
    <property type="evidence" value="ECO:0007669"/>
    <property type="project" value="UniProtKB-SubCell"/>
</dbReference>
<organism evidence="10 11">
    <name type="scientific">Candidatus Magasanikbacteria bacterium CG10_big_fil_rev_8_21_14_0_10_36_16</name>
    <dbReference type="NCBI Taxonomy" id="1974645"/>
    <lineage>
        <taxon>Bacteria</taxon>
        <taxon>Candidatus Magasanikiibacteriota</taxon>
    </lineage>
</organism>
<evidence type="ECO:0000256" key="7">
    <source>
        <dbReference type="ARBA" id="ARBA00023136"/>
    </source>
</evidence>
<keyword evidence="8" id="KW-0407">Ion channel</keyword>